<feature type="region of interest" description="Disordered" evidence="1">
    <location>
        <begin position="1"/>
        <end position="184"/>
    </location>
</feature>
<feature type="compositionally biased region" description="Basic residues" evidence="1">
    <location>
        <begin position="119"/>
        <end position="140"/>
    </location>
</feature>
<feature type="compositionally biased region" description="Basic residues" evidence="1">
    <location>
        <begin position="45"/>
        <end position="54"/>
    </location>
</feature>
<feature type="compositionally biased region" description="Basic residues" evidence="1">
    <location>
        <begin position="64"/>
        <end position="73"/>
    </location>
</feature>
<name>A0A6J4NWY1_9ACTN</name>
<evidence type="ECO:0000256" key="1">
    <source>
        <dbReference type="SAM" id="MobiDB-lite"/>
    </source>
</evidence>
<reference evidence="2" key="1">
    <citation type="submission" date="2020-02" db="EMBL/GenBank/DDBJ databases">
        <authorList>
            <person name="Meier V. D."/>
        </authorList>
    </citation>
    <scope>NUCLEOTIDE SEQUENCE</scope>
    <source>
        <strain evidence="2">AVDCRST_MAG32</strain>
    </source>
</reference>
<feature type="non-terminal residue" evidence="2">
    <location>
        <position position="184"/>
    </location>
</feature>
<dbReference type="AlphaFoldDB" id="A0A6J4NWY1"/>
<feature type="compositionally biased region" description="Low complexity" evidence="1">
    <location>
        <begin position="161"/>
        <end position="184"/>
    </location>
</feature>
<gene>
    <name evidence="2" type="ORF">AVDCRST_MAG32-2901</name>
</gene>
<accession>A0A6J4NWY1</accession>
<feature type="non-terminal residue" evidence="2">
    <location>
        <position position="1"/>
    </location>
</feature>
<dbReference type="EMBL" id="CADCUM010000114">
    <property type="protein sequence ID" value="CAA9399827.1"/>
    <property type="molecule type" value="Genomic_DNA"/>
</dbReference>
<feature type="compositionally biased region" description="Low complexity" evidence="1">
    <location>
        <begin position="16"/>
        <end position="25"/>
    </location>
</feature>
<evidence type="ECO:0000313" key="2">
    <source>
        <dbReference type="EMBL" id="CAA9399827.1"/>
    </source>
</evidence>
<organism evidence="2">
    <name type="scientific">uncultured Nocardioides sp</name>
    <dbReference type="NCBI Taxonomy" id="198441"/>
    <lineage>
        <taxon>Bacteria</taxon>
        <taxon>Bacillati</taxon>
        <taxon>Actinomycetota</taxon>
        <taxon>Actinomycetes</taxon>
        <taxon>Propionibacteriales</taxon>
        <taxon>Nocardioidaceae</taxon>
        <taxon>Nocardioides</taxon>
        <taxon>environmental samples</taxon>
    </lineage>
</organism>
<proteinExistence type="predicted"/>
<protein>
    <submittedName>
        <fullName evidence="2">Uncharacterized protein</fullName>
    </submittedName>
</protein>
<sequence>GRRACQAGDRARPHRPAAAGAPPRGVGRGQDAPLRRVVRLGRPPLRARPRHRARALPSHAVGRGPRHGGRHRRPDAPDDRPPRAPRAVRRRDHPPPARARLRAAGPHRGAGGGVPRAPAVRRRVRARRGAARHPRRRLRRGVPGQHPASARRGPPGDLPSRRAPARVVGVGPVPRAAALAPGRV</sequence>